<feature type="non-terminal residue" evidence="2">
    <location>
        <position position="71"/>
    </location>
</feature>
<keyword evidence="3" id="KW-1185">Reference proteome</keyword>
<evidence type="ECO:0000256" key="1">
    <source>
        <dbReference type="ARBA" id="ARBA00023027"/>
    </source>
</evidence>
<evidence type="ECO:0000313" key="2">
    <source>
        <dbReference type="EMBL" id="QQP57959.1"/>
    </source>
</evidence>
<reference evidence="3" key="1">
    <citation type="submission" date="2021-01" db="EMBL/GenBank/DDBJ databases">
        <title>Caligus Genome Assembly.</title>
        <authorList>
            <person name="Gallardo-Escarate C."/>
        </authorList>
    </citation>
    <scope>NUCLEOTIDE SEQUENCE [LARGE SCALE GENOMIC DNA]</scope>
</reference>
<dbReference type="OrthoDB" id="10263760at2759"/>
<proteinExistence type="predicted"/>
<organism evidence="2 3">
    <name type="scientific">Caligus rogercresseyi</name>
    <name type="common">Sea louse</name>
    <dbReference type="NCBI Taxonomy" id="217165"/>
    <lineage>
        <taxon>Eukaryota</taxon>
        <taxon>Metazoa</taxon>
        <taxon>Ecdysozoa</taxon>
        <taxon>Arthropoda</taxon>
        <taxon>Crustacea</taxon>
        <taxon>Multicrustacea</taxon>
        <taxon>Hexanauplia</taxon>
        <taxon>Copepoda</taxon>
        <taxon>Siphonostomatoida</taxon>
        <taxon>Caligidae</taxon>
        <taxon>Caligus</taxon>
    </lineage>
</organism>
<gene>
    <name evidence="2" type="ORF">FKW44_003125</name>
</gene>
<sequence length="71" mass="7859">MVNKVCMIGSGNFASAIAINVGKNVEANPELFDPVVNMWVFEEEIDGRKLTDIITRITSTLNTCRIPLPHN</sequence>
<dbReference type="PANTHER" id="PTHR11728">
    <property type="entry name" value="GLYCEROL-3-PHOSPHATE DEHYDROGENASE"/>
    <property type="match status" value="1"/>
</dbReference>
<dbReference type="AlphaFoldDB" id="A0A7T8KL54"/>
<dbReference type="EMBL" id="CP045891">
    <property type="protein sequence ID" value="QQP57959.1"/>
    <property type="molecule type" value="Genomic_DNA"/>
</dbReference>
<dbReference type="GO" id="GO:0005829">
    <property type="term" value="C:cytosol"/>
    <property type="evidence" value="ECO:0007669"/>
    <property type="project" value="TreeGrafter"/>
</dbReference>
<dbReference type="GO" id="GO:0006072">
    <property type="term" value="P:glycerol-3-phosphate metabolic process"/>
    <property type="evidence" value="ECO:0007669"/>
    <property type="project" value="TreeGrafter"/>
</dbReference>
<name>A0A7T8KL54_CALRO</name>
<accession>A0A7T8KL54</accession>
<dbReference type="PANTHER" id="PTHR11728:SF8">
    <property type="entry name" value="GLYCEROL-3-PHOSPHATE DEHYDROGENASE [NAD(+)]-RELATED"/>
    <property type="match status" value="1"/>
</dbReference>
<dbReference type="Gene3D" id="3.40.50.720">
    <property type="entry name" value="NAD(P)-binding Rossmann-like Domain"/>
    <property type="match status" value="1"/>
</dbReference>
<keyword evidence="1" id="KW-0520">NAD</keyword>
<protein>
    <submittedName>
        <fullName evidence="2">Glycerol-3-phosphate dehydrogenase</fullName>
    </submittedName>
</protein>
<dbReference type="Proteomes" id="UP000595437">
    <property type="component" value="Chromosome 2"/>
</dbReference>
<evidence type="ECO:0000313" key="3">
    <source>
        <dbReference type="Proteomes" id="UP000595437"/>
    </source>
</evidence>
<dbReference type="GO" id="GO:0047952">
    <property type="term" value="F:glycerol-3-phosphate dehydrogenase [NAD(P)+] activity"/>
    <property type="evidence" value="ECO:0007669"/>
    <property type="project" value="TreeGrafter"/>
</dbReference>